<evidence type="ECO:0000313" key="1">
    <source>
        <dbReference type="EMBL" id="TBO60058.1"/>
    </source>
</evidence>
<dbReference type="EMBL" id="SIXH01000054">
    <property type="protein sequence ID" value="TBO60058.1"/>
    <property type="molecule type" value="Genomic_DNA"/>
</dbReference>
<name>A0A4Q9HXM7_STRKA</name>
<comment type="caution">
    <text evidence="1">The sequence shown here is derived from an EMBL/GenBank/DDBJ whole genome shotgun (WGS) entry which is preliminary data.</text>
</comment>
<dbReference type="Proteomes" id="UP000292452">
    <property type="component" value="Unassembled WGS sequence"/>
</dbReference>
<protein>
    <submittedName>
        <fullName evidence="1">XRE family transcriptional regulator</fullName>
    </submittedName>
</protein>
<organism evidence="1 2">
    <name type="scientific">Streptomyces kasugaensis</name>
    <dbReference type="NCBI Taxonomy" id="1946"/>
    <lineage>
        <taxon>Bacteria</taxon>
        <taxon>Bacillati</taxon>
        <taxon>Actinomycetota</taxon>
        <taxon>Actinomycetes</taxon>
        <taxon>Kitasatosporales</taxon>
        <taxon>Streptomycetaceae</taxon>
        <taxon>Streptomyces</taxon>
    </lineage>
</organism>
<keyword evidence="2" id="KW-1185">Reference proteome</keyword>
<proteinExistence type="predicted"/>
<gene>
    <name evidence="1" type="ORF">EYS09_08700</name>
</gene>
<sequence>MHSCTVTTEKRRPEDFAQLLARLKSTYGVSESQVARAIGAAPATVNAWVNRKRGTGRGPHPDKLRALAAAYPKFTEREIFEAAGRKTPGPLSPDAEERILEMFRGLTKEQQELAETTIRAWRDSNYSPS</sequence>
<evidence type="ECO:0000313" key="2">
    <source>
        <dbReference type="Proteomes" id="UP000292452"/>
    </source>
</evidence>
<reference evidence="1 2" key="1">
    <citation type="submission" date="2019-02" db="EMBL/GenBank/DDBJ databases">
        <title>Draft Genome Sequence of Streptomyces sp. AM-2504, identified by 16S rRNA comparative analysis as a Streptomyces Kasugaensis strain.</title>
        <authorList>
            <person name="Napolioni V."/>
            <person name="Giuliodori A.M."/>
            <person name="Spurio R."/>
            <person name="Fabbretti A."/>
        </authorList>
    </citation>
    <scope>NUCLEOTIDE SEQUENCE [LARGE SCALE GENOMIC DNA]</scope>
    <source>
        <strain evidence="1 2">AM-2504</strain>
    </source>
</reference>
<dbReference type="AlphaFoldDB" id="A0A4Q9HXM7"/>
<accession>A0A4Q9HXM7</accession>